<dbReference type="PRINTS" id="PR00723">
    <property type="entry name" value="SUBTILISIN"/>
</dbReference>
<evidence type="ECO:0000256" key="2">
    <source>
        <dbReference type="ARBA" id="ARBA00011073"/>
    </source>
</evidence>
<dbReference type="OrthoDB" id="10256524at2759"/>
<proteinExistence type="inferred from homology"/>
<name>A0A158PDS1_ANGCS</name>
<dbReference type="GO" id="GO:0004177">
    <property type="term" value="F:aminopeptidase activity"/>
    <property type="evidence" value="ECO:0007669"/>
    <property type="project" value="UniProtKB-KW"/>
</dbReference>
<evidence type="ECO:0000256" key="3">
    <source>
        <dbReference type="ARBA" id="ARBA00012462"/>
    </source>
</evidence>
<dbReference type="Pfam" id="PF12580">
    <property type="entry name" value="TPPII"/>
    <property type="match status" value="1"/>
</dbReference>
<evidence type="ECO:0000256" key="5">
    <source>
        <dbReference type="ARBA" id="ARBA00022438"/>
    </source>
</evidence>
<dbReference type="InterPro" id="IPR050131">
    <property type="entry name" value="Peptidase_S8_subtilisin-like"/>
</dbReference>
<organism evidence="18">
    <name type="scientific">Angiostrongylus costaricensis</name>
    <name type="common">Nematode worm</name>
    <dbReference type="NCBI Taxonomy" id="334426"/>
    <lineage>
        <taxon>Eukaryota</taxon>
        <taxon>Metazoa</taxon>
        <taxon>Ecdysozoa</taxon>
        <taxon>Nematoda</taxon>
        <taxon>Chromadorea</taxon>
        <taxon>Rhabditida</taxon>
        <taxon>Rhabditina</taxon>
        <taxon>Rhabditomorpha</taxon>
        <taxon>Strongyloidea</taxon>
        <taxon>Metastrongylidae</taxon>
        <taxon>Angiostrongylus</taxon>
    </lineage>
</organism>
<feature type="transmembrane region" description="Helical" evidence="11">
    <location>
        <begin position="552"/>
        <end position="576"/>
    </location>
</feature>
<dbReference type="InterPro" id="IPR000209">
    <property type="entry name" value="Peptidase_S8/S53_dom"/>
</dbReference>
<evidence type="ECO:0000256" key="6">
    <source>
        <dbReference type="ARBA" id="ARBA00022670"/>
    </source>
</evidence>
<keyword evidence="8 10" id="KW-0720">Serine protease</keyword>
<reference evidence="18" key="1">
    <citation type="submission" date="2016-04" db="UniProtKB">
        <authorList>
            <consortium name="WormBaseParasite"/>
        </authorList>
    </citation>
    <scope>IDENTIFICATION</scope>
</reference>
<dbReference type="Gene3D" id="1.25.40.710">
    <property type="match status" value="1"/>
</dbReference>
<dbReference type="InterPro" id="IPR046940">
    <property type="entry name" value="TPPII_Ig-like_sf"/>
</dbReference>
<evidence type="ECO:0000256" key="8">
    <source>
        <dbReference type="ARBA" id="ARBA00022825"/>
    </source>
</evidence>
<keyword evidence="17" id="KW-1185">Reference proteome</keyword>
<keyword evidence="7 10" id="KW-0378">Hydrolase</keyword>
<dbReference type="PROSITE" id="PS00138">
    <property type="entry name" value="SUBTILASE_SER"/>
    <property type="match status" value="1"/>
</dbReference>
<dbReference type="GO" id="GO:0004252">
    <property type="term" value="F:serine-type endopeptidase activity"/>
    <property type="evidence" value="ECO:0007669"/>
    <property type="project" value="UniProtKB-UniRule"/>
</dbReference>
<accession>A0A158PDS1</accession>
<evidence type="ECO:0000259" key="15">
    <source>
        <dbReference type="Pfam" id="PF21316"/>
    </source>
</evidence>
<feature type="active site" description="Charge relay system" evidence="10">
    <location>
        <position position="263"/>
    </location>
</feature>
<dbReference type="Pfam" id="PF21316">
    <property type="entry name" value="TPPII_GBD"/>
    <property type="match status" value="1"/>
</dbReference>
<evidence type="ECO:0000256" key="1">
    <source>
        <dbReference type="ARBA" id="ARBA00001910"/>
    </source>
</evidence>
<evidence type="ECO:0000259" key="13">
    <source>
        <dbReference type="Pfam" id="PF12580"/>
    </source>
</evidence>
<dbReference type="Gene3D" id="2.60.40.3170">
    <property type="match status" value="1"/>
</dbReference>
<dbReference type="PROSITE" id="PS51892">
    <property type="entry name" value="SUBTILASE"/>
    <property type="match status" value="1"/>
</dbReference>
<dbReference type="GO" id="GO:0005829">
    <property type="term" value="C:cytosol"/>
    <property type="evidence" value="ECO:0007669"/>
    <property type="project" value="TreeGrafter"/>
</dbReference>
<dbReference type="SUPFAM" id="SSF52743">
    <property type="entry name" value="Subtilisin-like"/>
    <property type="match status" value="1"/>
</dbReference>
<dbReference type="AlphaFoldDB" id="A0A158PDS1"/>
<dbReference type="InterPro" id="IPR022229">
    <property type="entry name" value="TPPII_Ig-like-2"/>
</dbReference>
<dbReference type="InterPro" id="IPR015500">
    <property type="entry name" value="Peptidase_S8_subtilisin-rel"/>
</dbReference>
<dbReference type="OMA" id="XRICEVI"/>
<keyword evidence="5" id="KW-0031">Aminopeptidase</keyword>
<dbReference type="PANTHER" id="PTHR43806">
    <property type="entry name" value="PEPTIDASE S8"/>
    <property type="match status" value="1"/>
</dbReference>
<evidence type="ECO:0000256" key="9">
    <source>
        <dbReference type="ARBA" id="ARBA00032232"/>
    </source>
</evidence>
<evidence type="ECO:0000256" key="4">
    <source>
        <dbReference type="ARBA" id="ARBA00020244"/>
    </source>
</evidence>
<dbReference type="GO" id="GO:0008240">
    <property type="term" value="F:tripeptidyl-peptidase activity"/>
    <property type="evidence" value="ECO:0007669"/>
    <property type="project" value="UniProtKB-EC"/>
</dbReference>
<dbReference type="PANTHER" id="PTHR43806:SF14">
    <property type="entry name" value="TRIPEPTIDYL-PEPTIDASE 2"/>
    <property type="match status" value="1"/>
</dbReference>
<dbReference type="WBParaSite" id="ACOC_0000102001-mRNA-1">
    <property type="protein sequence ID" value="ACOC_0000102001-mRNA-1"/>
    <property type="gene ID" value="ACOC_0000102001"/>
</dbReference>
<dbReference type="STRING" id="334426.A0A158PDS1"/>
<evidence type="ECO:0000313" key="18">
    <source>
        <dbReference type="WBParaSite" id="ACOC_0000102001-mRNA-1"/>
    </source>
</evidence>
<dbReference type="EMBL" id="UYYA01000132">
    <property type="protein sequence ID" value="VDM52606.1"/>
    <property type="molecule type" value="Genomic_DNA"/>
</dbReference>
<dbReference type="InterPro" id="IPR046939">
    <property type="entry name" value="TPPII_C_sf"/>
</dbReference>
<dbReference type="Gene3D" id="6.10.250.3080">
    <property type="match status" value="1"/>
</dbReference>
<feature type="transmembrane region" description="Helical" evidence="11">
    <location>
        <begin position="513"/>
        <end position="532"/>
    </location>
</feature>
<dbReference type="Gene3D" id="3.40.50.200">
    <property type="entry name" value="Peptidase S8/S53 domain"/>
    <property type="match status" value="2"/>
</dbReference>
<protein>
    <recommendedName>
        <fullName evidence="4">Tripeptidyl-peptidase 2</fullName>
        <ecNumber evidence="3">3.4.14.10</ecNumber>
    </recommendedName>
    <alternativeName>
        <fullName evidence="9">Tripeptidyl aminopeptidase</fullName>
    </alternativeName>
</protein>
<keyword evidence="11" id="KW-0812">Transmembrane</keyword>
<dbReference type="Pfam" id="PF12583">
    <property type="entry name" value="TPPII_C"/>
    <property type="match status" value="1"/>
</dbReference>
<evidence type="ECO:0000259" key="14">
    <source>
        <dbReference type="Pfam" id="PF12583"/>
    </source>
</evidence>
<evidence type="ECO:0000313" key="16">
    <source>
        <dbReference type="EMBL" id="VDM52606.1"/>
    </source>
</evidence>
<comment type="similarity">
    <text evidence="2 10">Belongs to the peptidase S8 family.</text>
</comment>
<dbReference type="InterPro" id="IPR036852">
    <property type="entry name" value="Peptidase_S8/S53_dom_sf"/>
</dbReference>
<sequence>MCLHTALRFFVVGHIDVYISYELSSSQKYGECADGRNVLIAILDTGVDPSLPSLQKTTTGARKIVDCIDCSGAGDVETSVVKSAVNGIVVGLTGRKLKVPENWENPTGKWHLGIKPIYELYPKSLRNVEDWKKEMWDSLHQMAKADALRQLVKHEESVGGFSDNLKDKHERENLACQVEFLKSVDKLEDKGPVADCIVWHDGHQWKACIDTSLRGRLSLCKPMGEFRHTGQYSKLSDRDELCYTFRIESSGNRLEICVPSSAHGSHVANIAAAHFPGQPKLSGLAPGARIVSLMIGDNRIDSMETGTALIRAFSICAAMKVDIVNMSFGEGSHFPAKGRVIEELQKLIEQHNVIFVASVGNSGPALSTVSTPGGTTPGVLGIGARICAYQAETFYGVFNPVCSTLYPWSARGPCVDGSLGVSLSAPGAAIAGVPRYCRKYAQMMNGTSMSAPNASGAIACMLSKIRADGIPWTSFRVRHALESTALTPPNEKPFSCGKGVIQVSFIQTGSVSILVKIPLIILLFTVYLGVYIRELLESQDIQEYMVTIEPKFQELSVLTLPFIVICFDISCLFHVLKRNLLKRSNRIFCCLVGQPYKKKCFQFTIQVTGLSAHHPEMGPLFRVPITIIKPEVVTHQDDFSYTRSLVAESGIPIRHFLVVPHSSNICENLQRQSADRFTLHCVQLVNEKCFRNTETLKNLSSNCFEWITVIPVIPNRTLEVCIARSWTRGQQGTPISLKCRFHGIDRPSVINLIHGAPYVPFRAEAAPIRPIEIKPVISLNTLHVPFKPVSAKIGPLGPRDLLADGKQVHRILLTYKININKSAEIRLDLPSVTSYLYESPYDCILFQLFSASKEFIGASSSFPERYTYKVEKGEYTAQVQVRHPNTDQLELLFVAMFYYVPKTVSVTGGSFLTGNLIMVADSDLRMVDKTAVIYLFTEYSTRPSKALSMVTFKEKKADFSSQEQEMEESIRDTQISWLTKLKDPLAVDRLYTELISKYPTHLPLLLTKLRQETETLNLIVTQIIEQCQPDEVLKYNGSRNECSIEQLALKK</sequence>
<evidence type="ECO:0000256" key="10">
    <source>
        <dbReference type="PROSITE-ProRule" id="PRU01240"/>
    </source>
</evidence>
<dbReference type="Proteomes" id="UP000267027">
    <property type="component" value="Unassembled WGS sequence"/>
</dbReference>
<dbReference type="GO" id="GO:0006508">
    <property type="term" value="P:proteolysis"/>
    <property type="evidence" value="ECO:0007669"/>
    <property type="project" value="UniProtKB-KW"/>
</dbReference>
<keyword evidence="11" id="KW-0472">Membrane</keyword>
<evidence type="ECO:0000256" key="11">
    <source>
        <dbReference type="SAM" id="Phobius"/>
    </source>
</evidence>
<keyword evidence="11" id="KW-1133">Transmembrane helix</keyword>
<dbReference type="Pfam" id="PF00082">
    <property type="entry name" value="Peptidase_S8"/>
    <property type="match status" value="1"/>
</dbReference>
<evidence type="ECO:0000256" key="7">
    <source>
        <dbReference type="ARBA" id="ARBA00022801"/>
    </source>
</evidence>
<feature type="domain" description="Tripeptidyl peptidase II second Ig-like" evidence="13">
    <location>
        <begin position="767"/>
        <end position="891"/>
    </location>
</feature>
<feature type="domain" description="Peptidase S8/S53" evidence="12">
    <location>
        <begin position="35"/>
        <end position="499"/>
    </location>
</feature>
<dbReference type="EC" id="3.4.14.10" evidence="3"/>
<comment type="catalytic activity">
    <reaction evidence="1">
        <text>Release of an N-terminal tripeptide from a polypeptide.</text>
        <dbReference type="EC" id="3.4.14.10"/>
    </reaction>
</comment>
<evidence type="ECO:0000259" key="12">
    <source>
        <dbReference type="Pfam" id="PF00082"/>
    </source>
</evidence>
<dbReference type="InterPro" id="IPR048384">
    <property type="entry name" value="TPPII_GBD"/>
</dbReference>
<dbReference type="InterPro" id="IPR023828">
    <property type="entry name" value="Peptidase_S8_Ser-AS"/>
</dbReference>
<feature type="active site" description="Charge relay system" evidence="10">
    <location>
        <position position="448"/>
    </location>
</feature>
<reference evidence="16 17" key="2">
    <citation type="submission" date="2018-11" db="EMBL/GenBank/DDBJ databases">
        <authorList>
            <consortium name="Pathogen Informatics"/>
        </authorList>
    </citation>
    <scope>NUCLEOTIDE SEQUENCE [LARGE SCALE GENOMIC DNA]</scope>
    <source>
        <strain evidence="16 17">Costa Rica</strain>
    </source>
</reference>
<gene>
    <name evidence="16" type="ORF">ACOC_LOCUS1021</name>
</gene>
<feature type="active site" description="Charge relay system" evidence="10">
    <location>
        <position position="44"/>
    </location>
</feature>
<feature type="domain" description="Tripeptidyl peptidase II C-terminal" evidence="14">
    <location>
        <begin position="960"/>
        <end position="1009"/>
    </location>
</feature>
<dbReference type="InterPro" id="IPR022232">
    <property type="entry name" value="TPPII_C_art"/>
</dbReference>
<keyword evidence="6 10" id="KW-0645">Protease</keyword>
<evidence type="ECO:0000313" key="17">
    <source>
        <dbReference type="Proteomes" id="UP000267027"/>
    </source>
</evidence>
<feature type="domain" description="Tripeptidyl-peptidase II galactose-binding" evidence="15">
    <location>
        <begin position="654"/>
        <end position="727"/>
    </location>
</feature>